<evidence type="ECO:0000256" key="2">
    <source>
        <dbReference type="SAM" id="SignalP"/>
    </source>
</evidence>
<dbReference type="GO" id="GO:0005179">
    <property type="term" value="F:hormone activity"/>
    <property type="evidence" value="ECO:0000318"/>
    <property type="project" value="GO_Central"/>
</dbReference>
<keyword evidence="5" id="KW-1185">Reference proteome</keyword>
<feature type="region of interest" description="Disordered" evidence="1">
    <location>
        <begin position="70"/>
        <end position="102"/>
    </location>
</feature>
<dbReference type="GO" id="GO:1902025">
    <property type="term" value="P:nitrate import"/>
    <property type="evidence" value="ECO:0000318"/>
    <property type="project" value="GO_Central"/>
</dbReference>
<protein>
    <submittedName>
        <fullName evidence="3 4">Uncharacterized protein</fullName>
    </submittedName>
</protein>
<dbReference type="GO" id="GO:2000280">
    <property type="term" value="P:regulation of root development"/>
    <property type="evidence" value="ECO:0000318"/>
    <property type="project" value="GO_Central"/>
</dbReference>
<reference evidence="4" key="4">
    <citation type="submission" date="2021-05" db="UniProtKB">
        <authorList>
            <consortium name="EnsemblPlants"/>
        </authorList>
    </citation>
    <scope>IDENTIFICATION</scope>
    <source>
        <strain evidence="4">cv. B73</strain>
    </source>
</reference>
<proteinExistence type="predicted"/>
<dbReference type="Proteomes" id="UP000007305">
    <property type="component" value="Chromosome 9"/>
</dbReference>
<sequence length="117" mass="11997">MAAIEMPCNRMSTVALVVVVLLVVACQIAPAHCTAPTTVASTPRSRYPLVVQSSATTATVYSTTKAGMIEGTVTPSEGGAPGATEDVRPTNPSHSPGIGHAFTHNKIGRKLLAAISQ</sequence>
<dbReference type="Gramene" id="Zm00001eb392630_T001">
    <property type="protein sequence ID" value="Zm00001eb392630_P001"/>
    <property type="gene ID" value="Zm00001eb392630"/>
</dbReference>
<accession>A0A1D6P7X5</accession>
<dbReference type="EnsemblPlants" id="Zm00001eb392630_T001">
    <property type="protein sequence ID" value="Zm00001eb392630_P001"/>
    <property type="gene ID" value="Zm00001eb392630"/>
</dbReference>
<evidence type="ECO:0000313" key="3">
    <source>
        <dbReference type="EMBL" id="AQL05929.1"/>
    </source>
</evidence>
<dbReference type="OMA" id="VACQIAP"/>
<keyword evidence="2" id="KW-0732">Signal</keyword>
<organism evidence="3">
    <name type="scientific">Zea mays</name>
    <name type="common">Maize</name>
    <dbReference type="NCBI Taxonomy" id="4577"/>
    <lineage>
        <taxon>Eukaryota</taxon>
        <taxon>Viridiplantae</taxon>
        <taxon>Streptophyta</taxon>
        <taxon>Embryophyta</taxon>
        <taxon>Tracheophyta</taxon>
        <taxon>Spermatophyta</taxon>
        <taxon>Magnoliopsida</taxon>
        <taxon>Liliopsida</taxon>
        <taxon>Poales</taxon>
        <taxon>Poaceae</taxon>
        <taxon>PACMAD clade</taxon>
        <taxon>Panicoideae</taxon>
        <taxon>Andropogonodae</taxon>
        <taxon>Andropogoneae</taxon>
        <taxon>Tripsacinae</taxon>
        <taxon>Zea</taxon>
    </lineage>
</organism>
<gene>
    <name evidence="3" type="ORF">ZEAMMB73_Zm00001d047231</name>
</gene>
<reference evidence="5" key="1">
    <citation type="journal article" date="2009" name="Science">
        <title>The B73 maize genome: complexity, diversity, and dynamics.</title>
        <authorList>
            <person name="Schnable P.S."/>
            <person name="Ware D."/>
            <person name="Fulton R.S."/>
            <person name="Stein J.C."/>
            <person name="Wei F."/>
            <person name="Pasternak S."/>
            <person name="Liang C."/>
            <person name="Zhang J."/>
            <person name="Fulton L."/>
            <person name="Graves T.A."/>
            <person name="Minx P."/>
            <person name="Reily A.D."/>
            <person name="Courtney L."/>
            <person name="Kruchowski S.S."/>
            <person name="Tomlinson C."/>
            <person name="Strong C."/>
            <person name="Delehaunty K."/>
            <person name="Fronick C."/>
            <person name="Courtney B."/>
            <person name="Rock S.M."/>
            <person name="Belter E."/>
            <person name="Du F."/>
            <person name="Kim K."/>
            <person name="Abbott R.M."/>
            <person name="Cotton M."/>
            <person name="Levy A."/>
            <person name="Marchetto P."/>
            <person name="Ochoa K."/>
            <person name="Jackson S.M."/>
            <person name="Gillam B."/>
            <person name="Chen W."/>
            <person name="Yan L."/>
            <person name="Higginbotham J."/>
            <person name="Cardenas M."/>
            <person name="Waligorski J."/>
            <person name="Applebaum E."/>
            <person name="Phelps L."/>
            <person name="Falcone J."/>
            <person name="Kanchi K."/>
            <person name="Thane T."/>
            <person name="Scimone A."/>
            <person name="Thane N."/>
            <person name="Henke J."/>
            <person name="Wang T."/>
            <person name="Ruppert J."/>
            <person name="Shah N."/>
            <person name="Rotter K."/>
            <person name="Hodges J."/>
            <person name="Ingenthron E."/>
            <person name="Cordes M."/>
            <person name="Kohlberg S."/>
            <person name="Sgro J."/>
            <person name="Delgado B."/>
            <person name="Mead K."/>
            <person name="Chinwalla A."/>
            <person name="Leonard S."/>
            <person name="Crouse K."/>
            <person name="Collura K."/>
            <person name="Kudrna D."/>
            <person name="Currie J."/>
            <person name="He R."/>
            <person name="Angelova A."/>
            <person name="Rajasekar S."/>
            <person name="Mueller T."/>
            <person name="Lomeli R."/>
            <person name="Scara G."/>
            <person name="Ko A."/>
            <person name="Delaney K."/>
            <person name="Wissotski M."/>
            <person name="Lopez G."/>
            <person name="Campos D."/>
            <person name="Braidotti M."/>
            <person name="Ashley E."/>
            <person name="Golser W."/>
            <person name="Kim H."/>
            <person name="Lee S."/>
            <person name="Lin J."/>
            <person name="Dujmic Z."/>
            <person name="Kim W."/>
            <person name="Talag J."/>
            <person name="Zuccolo A."/>
            <person name="Fan C."/>
            <person name="Sebastian A."/>
            <person name="Kramer M."/>
            <person name="Spiegel L."/>
            <person name="Nascimento L."/>
            <person name="Zutavern T."/>
            <person name="Miller B."/>
            <person name="Ambroise C."/>
            <person name="Muller S."/>
            <person name="Spooner W."/>
            <person name="Narechania A."/>
            <person name="Ren L."/>
            <person name="Wei S."/>
            <person name="Kumari S."/>
            <person name="Faga B."/>
            <person name="Levy M.J."/>
            <person name="McMahan L."/>
            <person name="Van Buren P."/>
            <person name="Vaughn M.W."/>
            <person name="Ying K."/>
            <person name="Yeh C.-T."/>
            <person name="Emrich S.J."/>
            <person name="Jia Y."/>
            <person name="Kalyanaraman A."/>
            <person name="Hsia A.-P."/>
            <person name="Barbazuk W.B."/>
            <person name="Baucom R.S."/>
            <person name="Brutnell T.P."/>
            <person name="Carpita N.C."/>
            <person name="Chaparro C."/>
            <person name="Chia J.-M."/>
            <person name="Deragon J.-M."/>
            <person name="Estill J.C."/>
            <person name="Fu Y."/>
            <person name="Jeddeloh J.A."/>
            <person name="Han Y."/>
            <person name="Lee H."/>
            <person name="Li P."/>
            <person name="Lisch D.R."/>
            <person name="Liu S."/>
            <person name="Liu Z."/>
            <person name="Nagel D.H."/>
            <person name="McCann M.C."/>
            <person name="SanMiguel P."/>
            <person name="Myers A.M."/>
            <person name="Nettleton D."/>
            <person name="Nguyen J."/>
            <person name="Penning B.W."/>
            <person name="Ponnala L."/>
            <person name="Schneider K.L."/>
            <person name="Schwartz D.C."/>
            <person name="Sharma A."/>
            <person name="Soderlund C."/>
            <person name="Springer N.M."/>
            <person name="Sun Q."/>
            <person name="Wang H."/>
            <person name="Waterman M."/>
            <person name="Westerman R."/>
            <person name="Wolfgruber T.K."/>
            <person name="Yang L."/>
            <person name="Yu Y."/>
            <person name="Zhang L."/>
            <person name="Zhou S."/>
            <person name="Zhu Q."/>
            <person name="Bennetzen J.L."/>
            <person name="Dawe R.K."/>
            <person name="Jiang J."/>
            <person name="Jiang N."/>
            <person name="Presting G.G."/>
            <person name="Wessler S.R."/>
            <person name="Aluru S."/>
            <person name="Martienssen R.A."/>
            <person name="Clifton S.W."/>
            <person name="McCombie W.R."/>
            <person name="Wing R.A."/>
            <person name="Wilson R.K."/>
        </authorList>
    </citation>
    <scope>NUCLEOTIDE SEQUENCE [LARGE SCALE GENOMIC DNA]</scope>
    <source>
        <strain evidence="5">cv. B73</strain>
    </source>
</reference>
<dbReference type="ExpressionAtlas" id="A0A1D6P7X5">
    <property type="expression patterns" value="baseline and differential"/>
</dbReference>
<reference evidence="4" key="3">
    <citation type="submission" date="2019-07" db="EMBL/GenBank/DDBJ databases">
        <authorList>
            <person name="Seetharam A."/>
            <person name="Woodhouse M."/>
            <person name="Cannon E."/>
        </authorList>
    </citation>
    <scope>NUCLEOTIDE SEQUENCE [LARGE SCALE GENOMIC DNA]</scope>
    <source>
        <strain evidence="4">cv. B73</strain>
    </source>
</reference>
<dbReference type="EMBL" id="CM000785">
    <property type="protein sequence ID" value="AQL05929.1"/>
    <property type="molecule type" value="Genomic_DNA"/>
</dbReference>
<dbReference type="GO" id="GO:1901371">
    <property type="term" value="P:regulation of leaf morphogenesis"/>
    <property type="evidence" value="ECO:0000318"/>
    <property type="project" value="GO_Central"/>
</dbReference>
<name>A0A1D6P7X5_MAIZE</name>
<dbReference type="GO" id="GO:0005576">
    <property type="term" value="C:extracellular region"/>
    <property type="evidence" value="ECO:0000318"/>
    <property type="project" value="GO_Central"/>
</dbReference>
<evidence type="ECO:0000313" key="4">
    <source>
        <dbReference type="EnsemblPlants" id="Zm00001eb392630_P001"/>
    </source>
</evidence>
<reference evidence="3" key="2">
    <citation type="submission" date="2015-12" db="EMBL/GenBank/DDBJ databases">
        <title>Update maize B73 reference genome by single molecule sequencing technologies.</title>
        <authorList>
            <consortium name="Maize Genome Sequencing Project"/>
            <person name="Ware D."/>
        </authorList>
    </citation>
    <scope>NUCLEOTIDE SEQUENCE</scope>
    <source>
        <tissue evidence="3">Seedling</tissue>
    </source>
</reference>
<dbReference type="AlphaFoldDB" id="A0A1D6P7X5"/>
<evidence type="ECO:0000256" key="1">
    <source>
        <dbReference type="SAM" id="MobiDB-lite"/>
    </source>
</evidence>
<feature type="signal peptide" evidence="2">
    <location>
        <begin position="1"/>
        <end position="33"/>
    </location>
</feature>
<feature type="chain" id="PRO_5010807655" evidence="2">
    <location>
        <begin position="34"/>
        <end position="117"/>
    </location>
</feature>
<evidence type="ECO:0000313" key="5">
    <source>
        <dbReference type="Proteomes" id="UP000007305"/>
    </source>
</evidence>